<name>A0A3N2C0S5_9MICO</name>
<accession>A0A3N2C0S5</accession>
<dbReference type="AlphaFoldDB" id="A0A3N2C0S5"/>
<dbReference type="EMBL" id="RKHL01000001">
    <property type="protein sequence ID" value="ROR81106.1"/>
    <property type="molecule type" value="Genomic_DNA"/>
</dbReference>
<reference evidence="1 2" key="1">
    <citation type="submission" date="2018-11" db="EMBL/GenBank/DDBJ databases">
        <title>Sequencing the genomes of 1000 actinobacteria strains.</title>
        <authorList>
            <person name="Klenk H.-P."/>
        </authorList>
    </citation>
    <scope>NUCLEOTIDE SEQUENCE [LARGE SCALE GENOMIC DNA]</scope>
    <source>
        <strain evidence="1 2">DSM 14012</strain>
    </source>
</reference>
<comment type="caution">
    <text evidence="1">The sequence shown here is derived from an EMBL/GenBank/DDBJ whole genome shotgun (WGS) entry which is preliminary data.</text>
</comment>
<protein>
    <submittedName>
        <fullName evidence="1">Uncharacterized protein</fullName>
    </submittedName>
</protein>
<sequence length="298" mass="32839">MSTTIIAATTDNRQSWDAKVAEASLPVYAGTARHDFMIDALPALPIAKMDADKLGELHNELFGPHLTVWDGRKPEWAVGSESDISSTSSAAGNPFAIWSSPNLVGRDGIDAFVIREDEYDIESATYIDGAPFLNVYIDRNEGIRITTVEAAEVAGGAMRTAAREFRNIVDPQPAGIEPDDLYDDDFIKFEGLTREQVEERNNEVLASPYPRAFAMRLDGGCQDTPANLYHQIDIHNTDEMTVEIVKEAGKAWRIDARMSKESSSVNVLSEFSDWLREAVKRASALNLAEGFTADEHLA</sequence>
<keyword evidence="2" id="KW-1185">Reference proteome</keyword>
<organism evidence="1 2">
    <name type="scientific">Plantibacter flavus</name>
    <dbReference type="NCBI Taxonomy" id="150123"/>
    <lineage>
        <taxon>Bacteria</taxon>
        <taxon>Bacillati</taxon>
        <taxon>Actinomycetota</taxon>
        <taxon>Actinomycetes</taxon>
        <taxon>Micrococcales</taxon>
        <taxon>Microbacteriaceae</taxon>
        <taxon>Plantibacter</taxon>
    </lineage>
</organism>
<dbReference type="RefSeq" id="WP_085510348.1">
    <property type="nucleotide sequence ID" value="NZ_FXAP01000001.1"/>
</dbReference>
<evidence type="ECO:0000313" key="1">
    <source>
        <dbReference type="EMBL" id="ROR81106.1"/>
    </source>
</evidence>
<gene>
    <name evidence="1" type="ORF">EDD42_1157</name>
</gene>
<evidence type="ECO:0000313" key="2">
    <source>
        <dbReference type="Proteomes" id="UP000266915"/>
    </source>
</evidence>
<dbReference type="Proteomes" id="UP000266915">
    <property type="component" value="Unassembled WGS sequence"/>
</dbReference>
<proteinExistence type="predicted"/>